<evidence type="ECO:0000313" key="1">
    <source>
        <dbReference type="EMBL" id="KAA1073124.1"/>
    </source>
</evidence>
<dbReference type="EMBL" id="VDEP01000475">
    <property type="protein sequence ID" value="KAA1073124.1"/>
    <property type="molecule type" value="Genomic_DNA"/>
</dbReference>
<reference evidence="1 2" key="1">
    <citation type="submission" date="2019-05" db="EMBL/GenBank/DDBJ databases">
        <title>Emergence of the Ug99 lineage of the wheat stem rust pathogen through somatic hybridization.</title>
        <authorList>
            <person name="Li F."/>
            <person name="Upadhyaya N.M."/>
            <person name="Sperschneider J."/>
            <person name="Matny O."/>
            <person name="Nguyen-Phuc H."/>
            <person name="Mago R."/>
            <person name="Raley C."/>
            <person name="Miller M.E."/>
            <person name="Silverstein K.A.T."/>
            <person name="Henningsen E."/>
            <person name="Hirsch C.D."/>
            <person name="Visser B."/>
            <person name="Pretorius Z.A."/>
            <person name="Steffenson B.J."/>
            <person name="Schwessinger B."/>
            <person name="Dodds P.N."/>
            <person name="Figueroa M."/>
        </authorList>
    </citation>
    <scope>NUCLEOTIDE SEQUENCE [LARGE SCALE GENOMIC DNA]</scope>
    <source>
        <strain evidence="1 2">Ug99</strain>
    </source>
</reference>
<gene>
    <name evidence="1" type="ORF">PGTUg99_028797</name>
</gene>
<name>A0A5B0MB92_PUCGR</name>
<organism evidence="1 2">
    <name type="scientific">Puccinia graminis f. sp. tritici</name>
    <dbReference type="NCBI Taxonomy" id="56615"/>
    <lineage>
        <taxon>Eukaryota</taxon>
        <taxon>Fungi</taxon>
        <taxon>Dikarya</taxon>
        <taxon>Basidiomycota</taxon>
        <taxon>Pucciniomycotina</taxon>
        <taxon>Pucciniomycetes</taxon>
        <taxon>Pucciniales</taxon>
        <taxon>Pucciniaceae</taxon>
        <taxon>Puccinia</taxon>
    </lineage>
</organism>
<comment type="caution">
    <text evidence="1">The sequence shown here is derived from an EMBL/GenBank/DDBJ whole genome shotgun (WGS) entry which is preliminary data.</text>
</comment>
<sequence length="76" mass="8819">MLIDQRLDDLRWKSLPFQQKHAEMVLEKDKSLFSQKKNFKDLDHDSIVMPSMQDVENALTRLLLPQPSQSAPPAQT</sequence>
<dbReference type="Proteomes" id="UP000325313">
    <property type="component" value="Unassembled WGS sequence"/>
</dbReference>
<evidence type="ECO:0000313" key="2">
    <source>
        <dbReference type="Proteomes" id="UP000325313"/>
    </source>
</evidence>
<protein>
    <submittedName>
        <fullName evidence="1">Uncharacterized protein</fullName>
    </submittedName>
</protein>
<accession>A0A5B0MB92</accession>
<proteinExistence type="predicted"/>
<dbReference type="AlphaFoldDB" id="A0A5B0MB92"/>